<keyword evidence="3 8" id="KW-0812">Transmembrane</keyword>
<dbReference type="Pfam" id="PF06624">
    <property type="entry name" value="RAMP4"/>
    <property type="match status" value="1"/>
</dbReference>
<evidence type="ECO:0000256" key="2">
    <source>
        <dbReference type="ARBA" id="ARBA00005500"/>
    </source>
</evidence>
<comment type="similarity">
    <text evidence="2">Belongs to the RAMP4 family.</text>
</comment>
<evidence type="ECO:0000256" key="6">
    <source>
        <dbReference type="ARBA" id="ARBA00023136"/>
    </source>
</evidence>
<reference evidence="9 10" key="1">
    <citation type="submission" date="2024-03" db="EMBL/GenBank/DDBJ databases">
        <title>The Acrasis kona genome and developmental transcriptomes reveal deep origins of eukaryotic multicellular pathways.</title>
        <authorList>
            <person name="Sheikh S."/>
            <person name="Fu C.-J."/>
            <person name="Brown M.W."/>
            <person name="Baldauf S.L."/>
        </authorList>
    </citation>
    <scope>NUCLEOTIDE SEQUENCE [LARGE SCALE GENOMIC DNA]</scope>
    <source>
        <strain evidence="9 10">ATCC MYA-3509</strain>
    </source>
</reference>
<gene>
    <name evidence="9" type="ORF">AKO1_006972</name>
</gene>
<evidence type="ECO:0000256" key="4">
    <source>
        <dbReference type="ARBA" id="ARBA00022824"/>
    </source>
</evidence>
<feature type="region of interest" description="Disordered" evidence="7">
    <location>
        <begin position="1"/>
        <end position="27"/>
    </location>
</feature>
<name>A0AAW2YTM7_9EUKA</name>
<evidence type="ECO:0000256" key="7">
    <source>
        <dbReference type="SAM" id="MobiDB-lite"/>
    </source>
</evidence>
<feature type="transmembrane region" description="Helical" evidence="8">
    <location>
        <begin position="40"/>
        <end position="61"/>
    </location>
</feature>
<keyword evidence="5 8" id="KW-1133">Transmembrane helix</keyword>
<protein>
    <submittedName>
        <fullName evidence="9">Serp1</fullName>
    </submittedName>
</protein>
<dbReference type="Proteomes" id="UP001431209">
    <property type="component" value="Unassembled WGS sequence"/>
</dbReference>
<evidence type="ECO:0000256" key="5">
    <source>
        <dbReference type="ARBA" id="ARBA00022989"/>
    </source>
</evidence>
<evidence type="ECO:0000256" key="1">
    <source>
        <dbReference type="ARBA" id="ARBA00004389"/>
    </source>
</evidence>
<keyword evidence="4" id="KW-0256">Endoplasmic reticulum</keyword>
<dbReference type="InterPro" id="IPR010580">
    <property type="entry name" value="ER_stress-assoc"/>
</dbReference>
<proteinExistence type="inferred from homology"/>
<accession>A0AAW2YTM7</accession>
<sequence>MVNPQLAKLKSKDHQRKTSGTAIAGTPVEAKKKKEEASQVGGIILALLLFVVVGSAVIQVINNARNALMYGEQAQME</sequence>
<keyword evidence="10" id="KW-1185">Reference proteome</keyword>
<evidence type="ECO:0000256" key="8">
    <source>
        <dbReference type="SAM" id="Phobius"/>
    </source>
</evidence>
<evidence type="ECO:0000256" key="3">
    <source>
        <dbReference type="ARBA" id="ARBA00022692"/>
    </source>
</evidence>
<dbReference type="GO" id="GO:0005789">
    <property type="term" value="C:endoplasmic reticulum membrane"/>
    <property type="evidence" value="ECO:0007669"/>
    <property type="project" value="UniProtKB-SubCell"/>
</dbReference>
<evidence type="ECO:0000313" key="10">
    <source>
        <dbReference type="Proteomes" id="UP001431209"/>
    </source>
</evidence>
<comment type="caution">
    <text evidence="9">The sequence shown here is derived from an EMBL/GenBank/DDBJ whole genome shotgun (WGS) entry which is preliminary data.</text>
</comment>
<dbReference type="EMBL" id="JAOPGA020000687">
    <property type="protein sequence ID" value="KAL0480791.1"/>
    <property type="molecule type" value="Genomic_DNA"/>
</dbReference>
<dbReference type="AlphaFoldDB" id="A0AAW2YTM7"/>
<organism evidence="9 10">
    <name type="scientific">Acrasis kona</name>
    <dbReference type="NCBI Taxonomy" id="1008807"/>
    <lineage>
        <taxon>Eukaryota</taxon>
        <taxon>Discoba</taxon>
        <taxon>Heterolobosea</taxon>
        <taxon>Tetramitia</taxon>
        <taxon>Eutetramitia</taxon>
        <taxon>Acrasidae</taxon>
        <taxon>Acrasis</taxon>
    </lineage>
</organism>
<comment type="subcellular location">
    <subcellularLocation>
        <location evidence="1">Endoplasmic reticulum membrane</location>
        <topology evidence="1">Single-pass membrane protein</topology>
    </subcellularLocation>
</comment>
<keyword evidence="6 8" id="KW-0472">Membrane</keyword>
<evidence type="ECO:0000313" key="9">
    <source>
        <dbReference type="EMBL" id="KAL0480791.1"/>
    </source>
</evidence>